<dbReference type="AlphaFoldDB" id="A0A1Y2GBH6"/>
<proteinExistence type="predicted"/>
<dbReference type="SFLD" id="SFLDG01129">
    <property type="entry name" value="C1.5:_HAD__Beta-PGM__Phosphata"/>
    <property type="match status" value="1"/>
</dbReference>
<dbReference type="SFLD" id="SFLDG01132">
    <property type="entry name" value="C1.5.3:_5'-Nucleotidase_Like"/>
    <property type="match status" value="1"/>
</dbReference>
<dbReference type="InterPro" id="IPR036412">
    <property type="entry name" value="HAD-like_sf"/>
</dbReference>
<dbReference type="InterPro" id="IPR010237">
    <property type="entry name" value="Pyr-5-nucltdase"/>
</dbReference>
<dbReference type="NCBIfam" id="TIGR01509">
    <property type="entry name" value="HAD-SF-IA-v3"/>
    <property type="match status" value="1"/>
</dbReference>
<dbReference type="InParanoid" id="A0A1Y2GBH6"/>
<evidence type="ECO:0000313" key="2">
    <source>
        <dbReference type="Proteomes" id="UP000193648"/>
    </source>
</evidence>
<keyword evidence="2" id="KW-1185">Reference proteome</keyword>
<evidence type="ECO:0000313" key="1">
    <source>
        <dbReference type="EMBL" id="ORZ05198.1"/>
    </source>
</evidence>
<dbReference type="InterPro" id="IPR052791">
    <property type="entry name" value="SSM1_domain"/>
</dbReference>
<dbReference type="SUPFAM" id="SSF56784">
    <property type="entry name" value="HAD-like"/>
    <property type="match status" value="1"/>
</dbReference>
<keyword evidence="1" id="KW-0378">Hydrolase</keyword>
<organism evidence="1 2">
    <name type="scientific">Lobosporangium transversale</name>
    <dbReference type="NCBI Taxonomy" id="64571"/>
    <lineage>
        <taxon>Eukaryota</taxon>
        <taxon>Fungi</taxon>
        <taxon>Fungi incertae sedis</taxon>
        <taxon>Mucoromycota</taxon>
        <taxon>Mortierellomycotina</taxon>
        <taxon>Mortierellomycetes</taxon>
        <taxon>Mortierellales</taxon>
        <taxon>Mortierellaceae</taxon>
        <taxon>Lobosporangium</taxon>
    </lineage>
</organism>
<dbReference type="EMBL" id="MCFF01000052">
    <property type="protein sequence ID" value="ORZ05198.1"/>
    <property type="molecule type" value="Genomic_DNA"/>
</dbReference>
<dbReference type="Gene3D" id="3.40.50.1000">
    <property type="entry name" value="HAD superfamily/HAD-like"/>
    <property type="match status" value="1"/>
</dbReference>
<sequence length="359" mass="40996">MFLCQVPTRPPPLLSVRTSKQIIALVRSNAHAVFPSRPLHTFCRLAPQNYSVETTTLFSHTSWSNSSSLRLYTTTTKSISALGRTSLIFLRNNSQSRQFTSGANLNFFQTSLQSSRTHSNQIISDVDTTKCVFFFDIDNCLYSKNTGIPGMMKARIEKYFRDSGIPHDEVEDLAYRYYIDYGLAIRGLVEKHPEINISDYDSKVDGDLPLENILTENHLLREMIQSMNVGKKWLFTNAGENHANRVVEILGLQGLFDGTTFCNYLEHQFVCKPDRKAFEKAMKQAGVQDSSLCYFVDDSAPNVDMALKLGWTAVHLNEDDHHHYYPQQTPNTETLTPARLEIKSIFDLPKTFPQFWNKK</sequence>
<name>A0A1Y2GBH6_9FUNG</name>
<protein>
    <submittedName>
        <fullName evidence="1">Haloacid dehalogenase-like hydrolase-domain-containing protein</fullName>
    </submittedName>
</protein>
<dbReference type="InterPro" id="IPR023214">
    <property type="entry name" value="HAD_sf"/>
</dbReference>
<accession>A0A1Y2GBH6</accession>
<dbReference type="Proteomes" id="UP000193648">
    <property type="component" value="Unassembled WGS sequence"/>
</dbReference>
<dbReference type="PANTHER" id="PTHR47438:SF1">
    <property type="entry name" value="PHOSPHATE METABOLISM PROTEIN 8-RELATED"/>
    <property type="match status" value="1"/>
</dbReference>
<dbReference type="GeneID" id="33567518"/>
<dbReference type="GO" id="GO:0006206">
    <property type="term" value="P:pyrimidine nucleobase metabolic process"/>
    <property type="evidence" value="ECO:0007669"/>
    <property type="project" value="TreeGrafter"/>
</dbReference>
<dbReference type="FunCoup" id="A0A1Y2GBH6">
    <property type="interactions" value="357"/>
</dbReference>
<comment type="caution">
    <text evidence="1">The sequence shown here is derived from an EMBL/GenBank/DDBJ whole genome shotgun (WGS) entry which is preliminary data.</text>
</comment>
<dbReference type="NCBIfam" id="TIGR01993">
    <property type="entry name" value="Pyr-5-nucltdase"/>
    <property type="match status" value="1"/>
</dbReference>
<dbReference type="GO" id="GO:0008252">
    <property type="term" value="F:nucleotidase activity"/>
    <property type="evidence" value="ECO:0007669"/>
    <property type="project" value="TreeGrafter"/>
</dbReference>
<dbReference type="Pfam" id="PF00702">
    <property type="entry name" value="Hydrolase"/>
    <property type="match status" value="1"/>
</dbReference>
<dbReference type="PANTHER" id="PTHR47438">
    <property type="entry name" value="PHOSPHATE METABOLISM PROTEIN 8-RELATED"/>
    <property type="match status" value="1"/>
</dbReference>
<dbReference type="SFLD" id="SFLDS00003">
    <property type="entry name" value="Haloacid_Dehalogenase"/>
    <property type="match status" value="1"/>
</dbReference>
<dbReference type="STRING" id="64571.A0A1Y2GBH6"/>
<dbReference type="RefSeq" id="XP_021876973.1">
    <property type="nucleotide sequence ID" value="XM_022025675.1"/>
</dbReference>
<dbReference type="InterPro" id="IPR006439">
    <property type="entry name" value="HAD-SF_hydro_IA"/>
</dbReference>
<dbReference type="Gene3D" id="1.10.150.450">
    <property type="match status" value="1"/>
</dbReference>
<dbReference type="OrthoDB" id="1065058at2759"/>
<dbReference type="GO" id="GO:0009166">
    <property type="term" value="P:nucleotide catabolic process"/>
    <property type="evidence" value="ECO:0007669"/>
    <property type="project" value="TreeGrafter"/>
</dbReference>
<gene>
    <name evidence="1" type="ORF">BCR41DRAFT_362102</name>
</gene>
<reference evidence="1 2" key="1">
    <citation type="submission" date="2016-07" db="EMBL/GenBank/DDBJ databases">
        <title>Pervasive Adenine N6-methylation of Active Genes in Fungi.</title>
        <authorList>
            <consortium name="DOE Joint Genome Institute"/>
            <person name="Mondo S.J."/>
            <person name="Dannebaum R.O."/>
            <person name="Kuo R.C."/>
            <person name="Labutti K."/>
            <person name="Haridas S."/>
            <person name="Kuo A."/>
            <person name="Salamov A."/>
            <person name="Ahrendt S.R."/>
            <person name="Lipzen A."/>
            <person name="Sullivan W."/>
            <person name="Andreopoulos W.B."/>
            <person name="Clum A."/>
            <person name="Lindquist E."/>
            <person name="Daum C."/>
            <person name="Ramamoorthy G.K."/>
            <person name="Gryganskyi A."/>
            <person name="Culley D."/>
            <person name="Magnuson J.K."/>
            <person name="James T.Y."/>
            <person name="O'Malley M.A."/>
            <person name="Stajich J.E."/>
            <person name="Spatafora J.W."/>
            <person name="Visel A."/>
            <person name="Grigoriev I.V."/>
        </authorList>
    </citation>
    <scope>NUCLEOTIDE SEQUENCE [LARGE SCALE GENOMIC DNA]</scope>
    <source>
        <strain evidence="1 2">NRRL 3116</strain>
    </source>
</reference>